<proteinExistence type="predicted"/>
<evidence type="ECO:0000313" key="1">
    <source>
        <dbReference type="EMBL" id="WNG42665.1"/>
    </source>
</evidence>
<keyword evidence="2" id="KW-1185">Reference proteome</keyword>
<evidence type="ECO:0000313" key="2">
    <source>
        <dbReference type="Proteomes" id="UP001611383"/>
    </source>
</evidence>
<protein>
    <submittedName>
        <fullName evidence="1">DUF2380 domain-containing protein</fullName>
    </submittedName>
</protein>
<organism evidence="1 2">
    <name type="scientific">Archangium minus</name>
    <dbReference type="NCBI Taxonomy" id="83450"/>
    <lineage>
        <taxon>Bacteria</taxon>
        <taxon>Pseudomonadati</taxon>
        <taxon>Myxococcota</taxon>
        <taxon>Myxococcia</taxon>
        <taxon>Myxococcales</taxon>
        <taxon>Cystobacterineae</taxon>
        <taxon>Archangiaceae</taxon>
        <taxon>Archangium</taxon>
    </lineage>
</organism>
<dbReference type="Proteomes" id="UP001611383">
    <property type="component" value="Chromosome"/>
</dbReference>
<dbReference type="EMBL" id="CP043494">
    <property type="protein sequence ID" value="WNG42665.1"/>
    <property type="molecule type" value="Genomic_DNA"/>
</dbReference>
<reference evidence="1 2" key="1">
    <citation type="submission" date="2019-08" db="EMBL/GenBank/DDBJ databases">
        <title>Archangium and Cystobacter genomes.</title>
        <authorList>
            <person name="Chen I.-C.K."/>
            <person name="Wielgoss S."/>
        </authorList>
    </citation>
    <scope>NUCLEOTIDE SEQUENCE [LARGE SCALE GENOMIC DNA]</scope>
    <source>
        <strain evidence="1 2">Cbm 6</strain>
    </source>
</reference>
<gene>
    <name evidence="1" type="ORF">F0U60_00090</name>
</gene>
<name>A0ABY9WGH0_9BACT</name>
<sequence length="85" mass="9838">MGLGSALKSQCWLSPNTKHEAIHVGGNWRLGRQWPGEWNQMLMKALLEAEIDAGRMLTRNEILKIAAYRMRLYKLPVDFTPWRGK</sequence>
<accession>A0ABY9WGH0</accession>